<evidence type="ECO:0000313" key="2">
    <source>
        <dbReference type="EMBL" id="RBP12471.1"/>
    </source>
</evidence>
<protein>
    <submittedName>
        <fullName evidence="2">3TM holin</fullName>
    </submittedName>
</protein>
<comment type="caution">
    <text evidence="2">The sequence shown here is derived from an EMBL/GenBank/DDBJ whole genome shotgun (WGS) entry which is preliminary data.</text>
</comment>
<dbReference type="Proteomes" id="UP000253201">
    <property type="component" value="Unassembled WGS sequence"/>
</dbReference>
<evidence type="ECO:0000256" key="1">
    <source>
        <dbReference type="SAM" id="Phobius"/>
    </source>
</evidence>
<reference evidence="2 3" key="1">
    <citation type="submission" date="2018-06" db="EMBL/GenBank/DDBJ databases">
        <title>Genomic Encyclopedia of Type Strains, Phase IV (KMG-IV): sequencing the most valuable type-strain genomes for metagenomic binning, comparative biology and taxonomic classification.</title>
        <authorList>
            <person name="Goeker M."/>
        </authorList>
    </citation>
    <scope>NUCLEOTIDE SEQUENCE [LARGE SCALE GENOMIC DNA]</scope>
    <source>
        <strain evidence="2 3">DSM 27453</strain>
    </source>
</reference>
<keyword evidence="1" id="KW-1133">Transmembrane helix</keyword>
<feature type="transmembrane region" description="Helical" evidence="1">
    <location>
        <begin position="53"/>
        <end position="72"/>
    </location>
</feature>
<keyword evidence="3" id="KW-1185">Reference proteome</keyword>
<keyword evidence="1" id="KW-0472">Membrane</keyword>
<dbReference type="Pfam" id="PF05449">
    <property type="entry name" value="Phage_holin_3_7"/>
    <property type="match status" value="1"/>
</dbReference>
<sequence>MVINDPSLLVGQMLHAVLASDASAKVNAVICLVIVGVLMFYQRRGSRHRPVISFLAYMAVLAYAAIPFKLIFGLYSQSSWLVVVVNVLICAAVLWCRGNVARLIDVLRL</sequence>
<name>A0ABX9G285_9ENTR</name>
<dbReference type="InterPro" id="IPR008473">
    <property type="entry name" value="Phage_holin_3_7"/>
</dbReference>
<evidence type="ECO:0000313" key="3">
    <source>
        <dbReference type="Proteomes" id="UP000253201"/>
    </source>
</evidence>
<proteinExistence type="predicted"/>
<organism evidence="2 3">
    <name type="scientific">Pseudocitrobacter faecalis</name>
    <dbReference type="NCBI Taxonomy" id="1398493"/>
    <lineage>
        <taxon>Bacteria</taxon>
        <taxon>Pseudomonadati</taxon>
        <taxon>Pseudomonadota</taxon>
        <taxon>Gammaproteobacteria</taxon>
        <taxon>Enterobacterales</taxon>
        <taxon>Enterobacteriaceae</taxon>
        <taxon>Pseudocitrobacter</taxon>
    </lineage>
</organism>
<dbReference type="EMBL" id="QNRL01000003">
    <property type="protein sequence ID" value="RBP12471.1"/>
    <property type="molecule type" value="Genomic_DNA"/>
</dbReference>
<keyword evidence="1" id="KW-0812">Transmembrane</keyword>
<accession>A0ABX9G285</accession>
<gene>
    <name evidence="2" type="ORF">DFQ50_10373</name>
</gene>
<feature type="transmembrane region" description="Helical" evidence="1">
    <location>
        <begin position="22"/>
        <end position="41"/>
    </location>
</feature>
<feature type="transmembrane region" description="Helical" evidence="1">
    <location>
        <begin position="78"/>
        <end position="96"/>
    </location>
</feature>